<comment type="caution">
    <text evidence="2">The sequence shown here is derived from an EMBL/GenBank/DDBJ whole genome shotgun (WGS) entry which is preliminary data.</text>
</comment>
<feature type="region of interest" description="Disordered" evidence="1">
    <location>
        <begin position="1"/>
        <end position="20"/>
    </location>
</feature>
<reference evidence="2 3" key="1">
    <citation type="submission" date="2019-05" db="EMBL/GenBank/DDBJ databases">
        <title>Another draft genome of Portunus trituberculatus and its Hox gene families provides insights of decapod evolution.</title>
        <authorList>
            <person name="Jeong J.-H."/>
            <person name="Song I."/>
            <person name="Kim S."/>
            <person name="Choi T."/>
            <person name="Kim D."/>
            <person name="Ryu S."/>
            <person name="Kim W."/>
        </authorList>
    </citation>
    <scope>NUCLEOTIDE SEQUENCE [LARGE SCALE GENOMIC DNA]</scope>
    <source>
        <tissue evidence="2">Muscle</tissue>
    </source>
</reference>
<accession>A0A5B7EWB5</accession>
<gene>
    <name evidence="2" type="ORF">E2C01_030067</name>
</gene>
<dbReference type="EMBL" id="VSRR010003556">
    <property type="protein sequence ID" value="MPC36604.1"/>
    <property type="molecule type" value="Genomic_DNA"/>
</dbReference>
<dbReference type="Proteomes" id="UP000324222">
    <property type="component" value="Unassembled WGS sequence"/>
</dbReference>
<evidence type="ECO:0000313" key="2">
    <source>
        <dbReference type="EMBL" id="MPC36604.1"/>
    </source>
</evidence>
<evidence type="ECO:0000256" key="1">
    <source>
        <dbReference type="SAM" id="MobiDB-lite"/>
    </source>
</evidence>
<sequence>MATPNPASESSTGEGTRNVPGSDYFLAGCWVSVRNDLTCSRAHALESSEFSTIWLRLKSHSLTKFICTANFSPNSSDYSKFFDYLTSKVEHTLSLYPFAEISIL</sequence>
<dbReference type="AlphaFoldDB" id="A0A5B7EWB5"/>
<name>A0A5B7EWB5_PORTR</name>
<feature type="compositionally biased region" description="Polar residues" evidence="1">
    <location>
        <begin position="1"/>
        <end position="15"/>
    </location>
</feature>
<keyword evidence="3" id="KW-1185">Reference proteome</keyword>
<organism evidence="2 3">
    <name type="scientific">Portunus trituberculatus</name>
    <name type="common">Swimming crab</name>
    <name type="synonym">Neptunus trituberculatus</name>
    <dbReference type="NCBI Taxonomy" id="210409"/>
    <lineage>
        <taxon>Eukaryota</taxon>
        <taxon>Metazoa</taxon>
        <taxon>Ecdysozoa</taxon>
        <taxon>Arthropoda</taxon>
        <taxon>Crustacea</taxon>
        <taxon>Multicrustacea</taxon>
        <taxon>Malacostraca</taxon>
        <taxon>Eumalacostraca</taxon>
        <taxon>Eucarida</taxon>
        <taxon>Decapoda</taxon>
        <taxon>Pleocyemata</taxon>
        <taxon>Brachyura</taxon>
        <taxon>Eubrachyura</taxon>
        <taxon>Portunoidea</taxon>
        <taxon>Portunidae</taxon>
        <taxon>Portuninae</taxon>
        <taxon>Portunus</taxon>
    </lineage>
</organism>
<proteinExistence type="predicted"/>
<protein>
    <submittedName>
        <fullName evidence="2">Uncharacterized protein</fullName>
    </submittedName>
</protein>
<evidence type="ECO:0000313" key="3">
    <source>
        <dbReference type="Proteomes" id="UP000324222"/>
    </source>
</evidence>